<dbReference type="RefSeq" id="WP_155097889.1">
    <property type="nucleotide sequence ID" value="NZ_JBISAF010000011.1"/>
</dbReference>
<sequence length="71" mass="7539">MSVIEKWVPVVCPGCGAPARARVQHIIAWGSIPGTPVPHRVSVLCEHRCAVSRDAAVTAVHECPECNGRVA</sequence>
<evidence type="ECO:0000313" key="1">
    <source>
        <dbReference type="EMBL" id="MTG87499.1"/>
    </source>
</evidence>
<gene>
    <name evidence="1" type="ORF">GJV82_00785</name>
</gene>
<name>A0A6N7ZDT1_9MICO</name>
<organism evidence="1 2">
    <name type="scientific">Cellulosimicrobium composti</name>
    <dbReference type="NCBI Taxonomy" id="2672572"/>
    <lineage>
        <taxon>Bacteria</taxon>
        <taxon>Bacillati</taxon>
        <taxon>Actinomycetota</taxon>
        <taxon>Actinomycetes</taxon>
        <taxon>Micrococcales</taxon>
        <taxon>Promicromonosporaceae</taxon>
        <taxon>Cellulosimicrobium</taxon>
    </lineage>
</organism>
<protein>
    <submittedName>
        <fullName evidence="1">Uncharacterized protein</fullName>
    </submittedName>
</protein>
<dbReference type="AlphaFoldDB" id="A0A6N7ZDT1"/>
<dbReference type="Proteomes" id="UP000440668">
    <property type="component" value="Unassembled WGS sequence"/>
</dbReference>
<proteinExistence type="predicted"/>
<reference evidence="1 2" key="1">
    <citation type="submission" date="2019-11" db="EMBL/GenBank/DDBJ databases">
        <title>Cellulosimicrobium composti sp. nov. isolated from a compost.</title>
        <authorList>
            <person name="Yang Y."/>
        </authorList>
    </citation>
    <scope>NUCLEOTIDE SEQUENCE [LARGE SCALE GENOMIC DNA]</scope>
    <source>
        <strain evidence="1 2">BIT-GX5</strain>
    </source>
</reference>
<dbReference type="EMBL" id="WMKA01000001">
    <property type="protein sequence ID" value="MTG87499.1"/>
    <property type="molecule type" value="Genomic_DNA"/>
</dbReference>
<accession>A0A6N7ZDT1</accession>
<comment type="caution">
    <text evidence="1">The sequence shown here is derived from an EMBL/GenBank/DDBJ whole genome shotgun (WGS) entry which is preliminary data.</text>
</comment>
<evidence type="ECO:0000313" key="2">
    <source>
        <dbReference type="Proteomes" id="UP000440668"/>
    </source>
</evidence>